<feature type="transmembrane region" description="Helical" evidence="1">
    <location>
        <begin position="45"/>
        <end position="65"/>
    </location>
</feature>
<evidence type="ECO:0000313" key="2">
    <source>
        <dbReference type="EMBL" id="SAL22086.1"/>
    </source>
</evidence>
<dbReference type="OrthoDB" id="166547at2"/>
<name>A0A158FQI4_9BURK</name>
<accession>A0A158FQI4</accession>
<gene>
    <name evidence="2" type="ORF">AWB65_01170</name>
</gene>
<comment type="caution">
    <text evidence="2">The sequence shown here is derived from an EMBL/GenBank/DDBJ whole genome shotgun (WGS) entry which is preliminary data.</text>
</comment>
<keyword evidence="3" id="KW-1185">Reference proteome</keyword>
<feature type="transmembrane region" description="Helical" evidence="1">
    <location>
        <begin position="77"/>
        <end position="92"/>
    </location>
</feature>
<proteinExistence type="predicted"/>
<evidence type="ECO:0008006" key="4">
    <source>
        <dbReference type="Google" id="ProtNLM"/>
    </source>
</evidence>
<protein>
    <recommendedName>
        <fullName evidence="4">DUF2177 family protein</fullName>
    </recommendedName>
</protein>
<organism evidence="2 3">
    <name type="scientific">Caballeronia humi</name>
    <dbReference type="NCBI Taxonomy" id="326474"/>
    <lineage>
        <taxon>Bacteria</taxon>
        <taxon>Pseudomonadati</taxon>
        <taxon>Pseudomonadota</taxon>
        <taxon>Betaproteobacteria</taxon>
        <taxon>Burkholderiales</taxon>
        <taxon>Burkholderiaceae</taxon>
        <taxon>Caballeronia</taxon>
    </lineage>
</organism>
<evidence type="ECO:0000256" key="1">
    <source>
        <dbReference type="SAM" id="Phobius"/>
    </source>
</evidence>
<dbReference type="EMBL" id="FCNW02000003">
    <property type="protein sequence ID" value="SAL22086.1"/>
    <property type="molecule type" value="Genomic_DNA"/>
</dbReference>
<keyword evidence="1" id="KW-1133">Transmembrane helix</keyword>
<dbReference type="Proteomes" id="UP000054977">
    <property type="component" value="Unassembled WGS sequence"/>
</dbReference>
<sequence>MSKVLVVAFAVAAVVFLVLDGLWLGVIGRGLYQREIGALLLERPNFGAAAVFYVLYIGAMTYFCVMPGIAESSAARALINGVLFGAIAYATYDLTNLATLKGWSTTIVIVDIAWGAFATAVASAAAVAVSARFAP</sequence>
<dbReference type="InterPro" id="IPR018687">
    <property type="entry name" value="DUF2177_membr"/>
</dbReference>
<evidence type="ECO:0000313" key="3">
    <source>
        <dbReference type="Proteomes" id="UP000054977"/>
    </source>
</evidence>
<dbReference type="AlphaFoldDB" id="A0A158FQI4"/>
<reference evidence="2" key="1">
    <citation type="submission" date="2016-01" db="EMBL/GenBank/DDBJ databases">
        <authorList>
            <person name="Peeters C."/>
        </authorList>
    </citation>
    <scope>NUCLEOTIDE SEQUENCE [LARGE SCALE GENOMIC DNA]</scope>
    <source>
        <strain evidence="2">LMG 22934</strain>
    </source>
</reference>
<keyword evidence="1" id="KW-0812">Transmembrane</keyword>
<feature type="transmembrane region" description="Helical" evidence="1">
    <location>
        <begin position="112"/>
        <end position="134"/>
    </location>
</feature>
<dbReference type="Pfam" id="PF09945">
    <property type="entry name" value="DUF2177"/>
    <property type="match status" value="1"/>
</dbReference>
<dbReference type="STRING" id="326474.AWB65_01170"/>
<dbReference type="RefSeq" id="WP_087666235.1">
    <property type="nucleotide sequence ID" value="NZ_FCNW02000003.1"/>
</dbReference>
<keyword evidence="1" id="KW-0472">Membrane</keyword>